<proteinExistence type="inferred from homology"/>
<reference evidence="6" key="1">
    <citation type="submission" date="2020-10" db="EMBL/GenBank/DDBJ databases">
        <title>Chromosome-scale genome assembly of the Allis shad, Alosa alosa.</title>
        <authorList>
            <person name="Margot Z."/>
            <person name="Christophe K."/>
            <person name="Cabau C."/>
            <person name="Louis A."/>
            <person name="Berthelot C."/>
            <person name="Parey E."/>
            <person name="Roest Crollius H."/>
            <person name="Montfort J."/>
            <person name="Robinson-Rechavi M."/>
            <person name="Bucao C."/>
            <person name="Bouchez O."/>
            <person name="Gislard M."/>
            <person name="Lluch J."/>
            <person name="Milhes M."/>
            <person name="Lampietro C."/>
            <person name="Lopez Roques C."/>
            <person name="Donnadieu C."/>
            <person name="Braasch I."/>
            <person name="Desvignes T."/>
            <person name="Postlethwait J."/>
            <person name="Bobe J."/>
            <person name="Guiguen Y."/>
        </authorList>
    </citation>
    <scope>NUCLEOTIDE SEQUENCE</scope>
    <source>
        <strain evidence="6">M-15738</strain>
        <tissue evidence="6">Blood</tissue>
    </source>
</reference>
<dbReference type="GO" id="GO:0005525">
    <property type="term" value="F:GTP binding"/>
    <property type="evidence" value="ECO:0007669"/>
    <property type="project" value="UniProtKB-KW"/>
</dbReference>
<evidence type="ECO:0000256" key="3">
    <source>
        <dbReference type="ARBA" id="ARBA00023134"/>
    </source>
</evidence>
<keyword evidence="2" id="KW-0547">Nucleotide-binding</keyword>
<dbReference type="EMBL" id="JADWDJ010000007">
    <property type="protein sequence ID" value="KAG5278121.1"/>
    <property type="molecule type" value="Genomic_DNA"/>
</dbReference>
<dbReference type="SUPFAM" id="SSF52540">
    <property type="entry name" value="P-loop containing nucleoside triphosphate hydrolases"/>
    <property type="match status" value="1"/>
</dbReference>
<dbReference type="InterPro" id="IPR045058">
    <property type="entry name" value="GIMA/IAN/Toc"/>
</dbReference>
<keyword evidence="3" id="KW-0342">GTP-binding</keyword>
<evidence type="ECO:0000259" key="5">
    <source>
        <dbReference type="PROSITE" id="PS51720"/>
    </source>
</evidence>
<protein>
    <recommendedName>
        <fullName evidence="5">AIG1-type G domain-containing protein</fullName>
    </recommendedName>
</protein>
<dbReference type="Gene3D" id="3.40.50.300">
    <property type="entry name" value="P-loop containing nucleotide triphosphate hydrolases"/>
    <property type="match status" value="1"/>
</dbReference>
<comment type="similarity">
    <text evidence="1">Belongs to the TRAFAC class TrmE-Era-EngA-EngB-Septin-like GTPase superfamily. AIG1/Toc34/Toc159-like paraseptin GTPase family. IAN subfamily.</text>
</comment>
<dbReference type="PANTHER" id="PTHR10903:SF188">
    <property type="entry name" value="GTPASE IMAP FAMILY MEMBER 2-LIKE-RELATED"/>
    <property type="match status" value="1"/>
</dbReference>
<dbReference type="FunFam" id="3.40.50.300:FF:000366">
    <property type="entry name" value="GTPase, IMAP family member 2"/>
    <property type="match status" value="1"/>
</dbReference>
<evidence type="ECO:0000313" key="6">
    <source>
        <dbReference type="EMBL" id="KAG5278121.1"/>
    </source>
</evidence>
<dbReference type="Proteomes" id="UP000823561">
    <property type="component" value="Chromosome 7"/>
</dbReference>
<keyword evidence="7" id="KW-1185">Reference proteome</keyword>
<gene>
    <name evidence="6" type="ORF">AALO_G00095420</name>
</gene>
<dbReference type="AlphaFoldDB" id="A0AAV6GX60"/>
<dbReference type="Pfam" id="PF04548">
    <property type="entry name" value="AIG1"/>
    <property type="match status" value="1"/>
</dbReference>
<feature type="region of interest" description="Disordered" evidence="4">
    <location>
        <begin position="225"/>
        <end position="261"/>
    </location>
</feature>
<dbReference type="CDD" id="cd01852">
    <property type="entry name" value="AIG1"/>
    <property type="match status" value="1"/>
</dbReference>
<evidence type="ECO:0000256" key="2">
    <source>
        <dbReference type="ARBA" id="ARBA00022741"/>
    </source>
</evidence>
<dbReference type="InterPro" id="IPR006703">
    <property type="entry name" value="G_AIG1"/>
</dbReference>
<sequence>MASERDKQRTASMPAVCERRIVLLGKTGLGKSASGNTILGRKVFESEFSFESVTQVCATELKHTNNILVSVTDTPGLFDTGKSNEELKVEIERCFQLSKPGPHVFLLVISLDVIFTEEERKAVKWIQDNLGTEALIHFTIVLFTHGDVLEGKKVEDFVGKSDALSSIVEQCQGRYHVFINVRKDQNQVPELLKKIEDMVQRNQSTRGGYYTVSCLQQQQRSGSSEELGALLKGTSAVPTGRGSNRQPSGYSRPRLPSMDGR</sequence>
<organism evidence="6 7">
    <name type="scientific">Alosa alosa</name>
    <name type="common">allis shad</name>
    <dbReference type="NCBI Taxonomy" id="278164"/>
    <lineage>
        <taxon>Eukaryota</taxon>
        <taxon>Metazoa</taxon>
        <taxon>Chordata</taxon>
        <taxon>Craniata</taxon>
        <taxon>Vertebrata</taxon>
        <taxon>Euteleostomi</taxon>
        <taxon>Actinopterygii</taxon>
        <taxon>Neopterygii</taxon>
        <taxon>Teleostei</taxon>
        <taxon>Clupei</taxon>
        <taxon>Clupeiformes</taxon>
        <taxon>Clupeoidei</taxon>
        <taxon>Clupeidae</taxon>
        <taxon>Alosa</taxon>
    </lineage>
</organism>
<dbReference type="PANTHER" id="PTHR10903">
    <property type="entry name" value="GTPASE, IMAP FAMILY MEMBER-RELATED"/>
    <property type="match status" value="1"/>
</dbReference>
<dbReference type="PROSITE" id="PS51720">
    <property type="entry name" value="G_AIG1"/>
    <property type="match status" value="1"/>
</dbReference>
<comment type="caution">
    <text evidence="6">The sequence shown here is derived from an EMBL/GenBank/DDBJ whole genome shotgun (WGS) entry which is preliminary data.</text>
</comment>
<evidence type="ECO:0000256" key="4">
    <source>
        <dbReference type="SAM" id="MobiDB-lite"/>
    </source>
</evidence>
<accession>A0AAV6GX60</accession>
<name>A0AAV6GX60_9TELE</name>
<evidence type="ECO:0000256" key="1">
    <source>
        <dbReference type="ARBA" id="ARBA00008535"/>
    </source>
</evidence>
<evidence type="ECO:0000313" key="7">
    <source>
        <dbReference type="Proteomes" id="UP000823561"/>
    </source>
</evidence>
<dbReference type="InterPro" id="IPR027417">
    <property type="entry name" value="P-loop_NTPase"/>
</dbReference>
<feature type="domain" description="AIG1-type G" evidence="5">
    <location>
        <begin position="16"/>
        <end position="219"/>
    </location>
</feature>